<dbReference type="RefSeq" id="WP_070391817.1">
    <property type="nucleotide sequence ID" value="NZ_CP017599.1"/>
</dbReference>
<sequence length="112" mass="12551">MSLTTDIYYNSTSPAIARTANGSRNLVFEELAEVSPMDQAVSLVLINPQQPSYEPSYSYFQEVQFNNPINLENVVRPTVNFLENPQSTLPVENLVIGIVLISIFSFIFMKSS</sequence>
<proteinExistence type="predicted"/>
<dbReference type="OrthoDB" id="9886411at2"/>
<evidence type="ECO:0000313" key="2">
    <source>
        <dbReference type="EMBL" id="AOW99331.1"/>
    </source>
</evidence>
<evidence type="ECO:0000313" key="3">
    <source>
        <dbReference type="Proteomes" id="UP000177870"/>
    </source>
</evidence>
<reference evidence="3" key="1">
    <citation type="submission" date="2016-10" db="EMBL/GenBank/DDBJ databases">
        <title>Comparative genomics uncovers the prolific and rare metabolic potential of the cyanobacterial genus Moorea.</title>
        <authorList>
            <person name="Leao T."/>
            <person name="Castelao G."/>
            <person name="Korobeynikov A."/>
            <person name="Monroe E.A."/>
            <person name="Podell S."/>
            <person name="Glukhov E."/>
            <person name="Allen E."/>
            <person name="Gerwick W.H."/>
            <person name="Gerwick L."/>
        </authorList>
    </citation>
    <scope>NUCLEOTIDE SEQUENCE [LARGE SCALE GENOMIC DNA]</scope>
    <source>
        <strain evidence="3">PAL-8-15-08-1</strain>
    </source>
</reference>
<dbReference type="Proteomes" id="UP000177870">
    <property type="component" value="Chromosome"/>
</dbReference>
<dbReference type="KEGG" id="mpro:BJP34_07555"/>
<keyword evidence="1" id="KW-0472">Membrane</keyword>
<protein>
    <submittedName>
        <fullName evidence="2">Uncharacterized protein</fullName>
    </submittedName>
</protein>
<gene>
    <name evidence="2" type="ORF">BJP34_07555</name>
</gene>
<keyword evidence="1" id="KW-1133">Transmembrane helix</keyword>
<dbReference type="EMBL" id="CP017599">
    <property type="protein sequence ID" value="AOW99331.1"/>
    <property type="molecule type" value="Genomic_DNA"/>
</dbReference>
<accession>A0A1D8TNX6</accession>
<keyword evidence="1" id="KW-0812">Transmembrane</keyword>
<organism evidence="2 3">
    <name type="scientific">Moorena producens PAL-8-15-08-1</name>
    <dbReference type="NCBI Taxonomy" id="1458985"/>
    <lineage>
        <taxon>Bacteria</taxon>
        <taxon>Bacillati</taxon>
        <taxon>Cyanobacteriota</taxon>
        <taxon>Cyanophyceae</taxon>
        <taxon>Coleofasciculales</taxon>
        <taxon>Coleofasciculaceae</taxon>
        <taxon>Moorena</taxon>
    </lineage>
</organism>
<dbReference type="AlphaFoldDB" id="A0A1D8TNX6"/>
<name>A0A1D8TNX6_9CYAN</name>
<feature type="transmembrane region" description="Helical" evidence="1">
    <location>
        <begin position="91"/>
        <end position="109"/>
    </location>
</feature>
<evidence type="ECO:0000256" key="1">
    <source>
        <dbReference type="SAM" id="Phobius"/>
    </source>
</evidence>